<name>A0AAD0SEE4_9GAMM</name>
<sequence length="106" mass="11297">MKIKLMMALFFTLLISGCSTKKELIPTGGSKADGTVRMAYSFGMFESPVIDPKQGINSAKARCAAWGYSGAEPFGGFTSQCTQPSSSGCMQTTVTAEYQCTGEIKK</sequence>
<dbReference type="PROSITE" id="PS51257">
    <property type="entry name" value="PROKAR_LIPOPROTEIN"/>
    <property type="match status" value="1"/>
</dbReference>
<organism evidence="2 3">
    <name type="scientific">Lonsdalea britannica</name>
    <dbReference type="NCBI Taxonomy" id="1082704"/>
    <lineage>
        <taxon>Bacteria</taxon>
        <taxon>Pseudomonadati</taxon>
        <taxon>Pseudomonadota</taxon>
        <taxon>Gammaproteobacteria</taxon>
        <taxon>Enterobacterales</taxon>
        <taxon>Pectobacteriaceae</taxon>
        <taxon>Lonsdalea</taxon>
    </lineage>
</organism>
<proteinExistence type="predicted"/>
<feature type="chain" id="PRO_5042263232" description="YecR-like lipoprotein" evidence="1">
    <location>
        <begin position="22"/>
        <end position="106"/>
    </location>
</feature>
<dbReference type="EMBL" id="CP023009">
    <property type="protein sequence ID" value="AXW85736.1"/>
    <property type="molecule type" value="Genomic_DNA"/>
</dbReference>
<evidence type="ECO:0000256" key="1">
    <source>
        <dbReference type="SAM" id="SignalP"/>
    </source>
</evidence>
<feature type="signal peptide" evidence="1">
    <location>
        <begin position="1"/>
        <end position="21"/>
    </location>
</feature>
<keyword evidence="3" id="KW-1185">Reference proteome</keyword>
<evidence type="ECO:0008006" key="4">
    <source>
        <dbReference type="Google" id="ProtNLM"/>
    </source>
</evidence>
<reference evidence="2 3" key="1">
    <citation type="submission" date="2017-08" db="EMBL/GenBank/DDBJ databases">
        <title>Comparative genomics of bacteria isolated from necrotic lesions of AOD affected trees.</title>
        <authorList>
            <person name="Doonan J."/>
            <person name="Denman S."/>
            <person name="McDonald J.E."/>
        </authorList>
    </citation>
    <scope>NUCLEOTIDE SEQUENCE [LARGE SCALE GENOMIC DNA]</scope>
    <source>
        <strain evidence="2 3">477</strain>
    </source>
</reference>
<evidence type="ECO:0000313" key="2">
    <source>
        <dbReference type="EMBL" id="AXW85736.1"/>
    </source>
</evidence>
<dbReference type="RefSeq" id="WP_094118600.1">
    <property type="nucleotide sequence ID" value="NZ_CP023009.1"/>
</dbReference>
<dbReference type="InterPro" id="IPR025731">
    <property type="entry name" value="YecR-like"/>
</dbReference>
<accession>A0AAD0SEE4</accession>
<evidence type="ECO:0000313" key="3">
    <source>
        <dbReference type="Proteomes" id="UP000263881"/>
    </source>
</evidence>
<dbReference type="Proteomes" id="UP000263881">
    <property type="component" value="Chromosome"/>
</dbReference>
<dbReference type="KEGG" id="lbq:CKQ53_01225"/>
<protein>
    <recommendedName>
        <fullName evidence="4">YecR-like lipoprotein</fullName>
    </recommendedName>
</protein>
<dbReference type="Pfam" id="PF13992">
    <property type="entry name" value="YecR"/>
    <property type="match status" value="1"/>
</dbReference>
<dbReference type="AlphaFoldDB" id="A0AAD0SEE4"/>
<gene>
    <name evidence="2" type="ORF">CKQ53_01225</name>
</gene>
<keyword evidence="1" id="KW-0732">Signal</keyword>